<feature type="region of interest" description="Disordered" evidence="11">
    <location>
        <begin position="336"/>
        <end position="357"/>
    </location>
</feature>
<feature type="domain" description="Thiamine pyrophosphate enzyme central" evidence="12">
    <location>
        <begin position="198"/>
        <end position="299"/>
    </location>
</feature>
<evidence type="ECO:0000256" key="2">
    <source>
        <dbReference type="ARBA" id="ARBA00001964"/>
    </source>
</evidence>
<dbReference type="InterPro" id="IPR029035">
    <property type="entry name" value="DHS-like_NAD/FAD-binding_dom"/>
</dbReference>
<evidence type="ECO:0000256" key="4">
    <source>
        <dbReference type="ARBA" id="ARBA00022723"/>
    </source>
</evidence>
<dbReference type="GO" id="GO:0000949">
    <property type="term" value="P:aromatic amino acid family catabolic process to alcohol via Ehrlich pathway"/>
    <property type="evidence" value="ECO:0007669"/>
    <property type="project" value="TreeGrafter"/>
</dbReference>
<feature type="binding site" evidence="9">
    <location>
        <position position="464"/>
    </location>
    <ligand>
        <name>Mg(2+)</name>
        <dbReference type="ChEBI" id="CHEBI:18420"/>
    </ligand>
</feature>
<keyword evidence="8" id="KW-0456">Lyase</keyword>
<dbReference type="InterPro" id="IPR012110">
    <property type="entry name" value="PDC/IPDC-like"/>
</dbReference>
<comment type="similarity">
    <text evidence="3 10">Belongs to the TPP enzyme family.</text>
</comment>
<sequence>MTASKTIGDYLIEQLQGHGVDHVFGIPGDYVLSFFDLMARHESLSLINTCDEQGAGFAADAYARVRGLGAVCVTYCVGGLKIANTTAQAFAEKSPVVVISGAPGVEERLNDPMLHHKVKEFDTQLRVFQEFTVATALLDNPDTAPAEIDRVIHAALRYKRPVYIEIPRDMVTKECPAHHTHPQAEETSDPESLKEALAETAELINEAERPVILAGVEIHRFGLQPQLLGFARKMGIPVASTILGKSVISEKSPLYLGIYEGATGREEVRDYVESSDCLIILGAFMTDLNLGVYTADIDPGRSIYAISERVSIKHHHYDDILFEEFVSGLYETNIQPRTPGTLPQPPTPDPVPAGNGNDPITAKRLFERLNGFLKNNTVVIADVGDTLFGANDLLIHEATEFLSPAYYASLGFAVPAAIGAQLANPRHRPLVLTGDGSFQMTGMELSTLALFKLNPIIIVLDNKGYSTERPMLDGPFNDILPWNFSRIPEVLSAGKGFHVTTEAQLDRALDNAEAYQDGFSLIHVSIGRDDRSPALLRLSERLAQRVRK</sequence>
<evidence type="ECO:0000259" key="13">
    <source>
        <dbReference type="Pfam" id="PF02775"/>
    </source>
</evidence>
<evidence type="ECO:0000256" key="8">
    <source>
        <dbReference type="ARBA" id="ARBA00023239"/>
    </source>
</evidence>
<comment type="cofactor">
    <cofactor evidence="2">
        <name>thiamine diphosphate</name>
        <dbReference type="ChEBI" id="CHEBI:58937"/>
    </cofactor>
</comment>
<comment type="cofactor">
    <cofactor evidence="1">
        <name>a metal cation</name>
        <dbReference type="ChEBI" id="CHEBI:25213"/>
    </cofactor>
</comment>
<proteinExistence type="inferred from homology"/>
<feature type="compositionally biased region" description="Pro residues" evidence="11">
    <location>
        <begin position="342"/>
        <end position="351"/>
    </location>
</feature>
<dbReference type="InterPro" id="IPR012000">
    <property type="entry name" value="Thiamin_PyroP_enz_cen_dom"/>
</dbReference>
<evidence type="ECO:0000259" key="14">
    <source>
        <dbReference type="Pfam" id="PF02776"/>
    </source>
</evidence>
<dbReference type="EMBL" id="CAADHO010000003">
    <property type="protein sequence ID" value="VFQ44576.1"/>
    <property type="molecule type" value="Genomic_DNA"/>
</dbReference>
<dbReference type="CDD" id="cd02005">
    <property type="entry name" value="TPP_PDC_IPDC"/>
    <property type="match status" value="1"/>
</dbReference>
<dbReference type="GO" id="GO:0004737">
    <property type="term" value="F:pyruvate decarboxylase activity"/>
    <property type="evidence" value="ECO:0007669"/>
    <property type="project" value="TreeGrafter"/>
</dbReference>
<dbReference type="GO" id="GO:0005829">
    <property type="term" value="C:cytosol"/>
    <property type="evidence" value="ECO:0007669"/>
    <property type="project" value="TreeGrafter"/>
</dbReference>
<organism evidence="15 16">
    <name type="scientific">Desulfoluna butyratoxydans</name>
    <dbReference type="NCBI Taxonomy" id="231438"/>
    <lineage>
        <taxon>Bacteria</taxon>
        <taxon>Pseudomonadati</taxon>
        <taxon>Thermodesulfobacteriota</taxon>
        <taxon>Desulfobacteria</taxon>
        <taxon>Desulfobacterales</taxon>
        <taxon>Desulfolunaceae</taxon>
        <taxon>Desulfoluna</taxon>
    </lineage>
</organism>
<evidence type="ECO:0000256" key="6">
    <source>
        <dbReference type="ARBA" id="ARBA00022842"/>
    </source>
</evidence>
<dbReference type="InterPro" id="IPR011766">
    <property type="entry name" value="TPP_enzyme_TPP-bd"/>
</dbReference>
<dbReference type="Pfam" id="PF02776">
    <property type="entry name" value="TPP_enzyme_N"/>
    <property type="match status" value="1"/>
</dbReference>
<feature type="domain" description="Thiamine pyrophosphate enzyme TPP-binding" evidence="13">
    <location>
        <begin position="383"/>
        <end position="524"/>
    </location>
</feature>
<keyword evidence="7 10" id="KW-0786">Thiamine pyrophosphate</keyword>
<evidence type="ECO:0000256" key="5">
    <source>
        <dbReference type="ARBA" id="ARBA00022793"/>
    </source>
</evidence>
<dbReference type="InterPro" id="IPR047214">
    <property type="entry name" value="TPP_PDC_IPDC"/>
</dbReference>
<dbReference type="Pfam" id="PF02775">
    <property type="entry name" value="TPP_enzyme_C"/>
    <property type="match status" value="1"/>
</dbReference>
<dbReference type="CDD" id="cd07038">
    <property type="entry name" value="TPP_PYR_PDC_IPDC_like"/>
    <property type="match status" value="1"/>
</dbReference>
<reference evidence="15 16" key="1">
    <citation type="submission" date="2019-03" db="EMBL/GenBank/DDBJ databases">
        <authorList>
            <person name="Nijsse B."/>
        </authorList>
    </citation>
    <scope>NUCLEOTIDE SEQUENCE [LARGE SCALE GENOMIC DNA]</scope>
    <source>
        <strain evidence="15">Desulfoluna butyratoxydans MSL71</strain>
    </source>
</reference>
<evidence type="ECO:0000256" key="9">
    <source>
        <dbReference type="PIRSR" id="PIRSR036565-2"/>
    </source>
</evidence>
<dbReference type="SUPFAM" id="SSF52518">
    <property type="entry name" value="Thiamin diphosphate-binding fold (THDP-binding)"/>
    <property type="match status" value="2"/>
</dbReference>
<dbReference type="Gene3D" id="3.40.50.1220">
    <property type="entry name" value="TPP-binding domain"/>
    <property type="match status" value="1"/>
</dbReference>
<dbReference type="PANTHER" id="PTHR43452:SF30">
    <property type="entry name" value="PYRUVATE DECARBOXYLASE ISOZYME 1-RELATED"/>
    <property type="match status" value="1"/>
</dbReference>
<dbReference type="AlphaFoldDB" id="A0A4U8YKZ3"/>
<dbReference type="InterPro" id="IPR047213">
    <property type="entry name" value="TPP_PYR_PDC_IPDC-like"/>
</dbReference>
<dbReference type="GO" id="GO:0000287">
    <property type="term" value="F:magnesium ion binding"/>
    <property type="evidence" value="ECO:0007669"/>
    <property type="project" value="InterPro"/>
</dbReference>
<dbReference type="InterPro" id="IPR029061">
    <property type="entry name" value="THDP-binding"/>
</dbReference>
<dbReference type="PANTHER" id="PTHR43452">
    <property type="entry name" value="PYRUVATE DECARBOXYLASE"/>
    <property type="match status" value="1"/>
</dbReference>
<evidence type="ECO:0000256" key="10">
    <source>
        <dbReference type="RuleBase" id="RU362132"/>
    </source>
</evidence>
<dbReference type="InterPro" id="IPR012001">
    <property type="entry name" value="Thiamin_PyroP_enz_TPP-bd_dom"/>
</dbReference>
<evidence type="ECO:0000259" key="12">
    <source>
        <dbReference type="Pfam" id="PF00205"/>
    </source>
</evidence>
<evidence type="ECO:0000256" key="3">
    <source>
        <dbReference type="ARBA" id="ARBA00007812"/>
    </source>
</evidence>
<evidence type="ECO:0000313" key="16">
    <source>
        <dbReference type="Proteomes" id="UP000507962"/>
    </source>
</evidence>
<feature type="domain" description="Thiamine pyrophosphate enzyme N-terminal TPP-binding" evidence="14">
    <location>
        <begin position="6"/>
        <end position="121"/>
    </location>
</feature>
<dbReference type="GO" id="GO:0030976">
    <property type="term" value="F:thiamine pyrophosphate binding"/>
    <property type="evidence" value="ECO:0007669"/>
    <property type="project" value="InterPro"/>
</dbReference>
<dbReference type="InterPro" id="IPR000399">
    <property type="entry name" value="TPP-bd_CS"/>
</dbReference>
<keyword evidence="16" id="KW-1185">Reference proteome</keyword>
<dbReference type="RefSeq" id="WP_180140213.1">
    <property type="nucleotide sequence ID" value="NZ_CAADHO010000003.1"/>
</dbReference>
<keyword evidence="6 9" id="KW-0460">Magnesium</keyword>
<keyword evidence="5" id="KW-0210">Decarboxylase</keyword>
<name>A0A4U8YKZ3_9BACT</name>
<dbReference type="SUPFAM" id="SSF52467">
    <property type="entry name" value="DHS-like NAD/FAD-binding domain"/>
    <property type="match status" value="1"/>
</dbReference>
<dbReference type="PROSITE" id="PS00187">
    <property type="entry name" value="TPP_ENZYMES"/>
    <property type="match status" value="1"/>
</dbReference>
<dbReference type="Pfam" id="PF00205">
    <property type="entry name" value="TPP_enzyme_M"/>
    <property type="match status" value="1"/>
</dbReference>
<dbReference type="PIRSF" id="PIRSF036565">
    <property type="entry name" value="Pyruvt_ip_decrb"/>
    <property type="match status" value="1"/>
</dbReference>
<evidence type="ECO:0000256" key="1">
    <source>
        <dbReference type="ARBA" id="ARBA00001920"/>
    </source>
</evidence>
<dbReference type="FunFam" id="3.40.50.970:FF:000024">
    <property type="entry name" value="Pyruvate decarboxylase isozyme"/>
    <property type="match status" value="1"/>
</dbReference>
<dbReference type="Proteomes" id="UP000507962">
    <property type="component" value="Unassembled WGS sequence"/>
</dbReference>
<protein>
    <submittedName>
        <fullName evidence="15">Thiamin diphosphate-binding fold</fullName>
    </submittedName>
</protein>
<accession>A0A4U8YKZ3</accession>
<keyword evidence="4 9" id="KW-0479">Metal-binding</keyword>
<evidence type="ECO:0000256" key="11">
    <source>
        <dbReference type="SAM" id="MobiDB-lite"/>
    </source>
</evidence>
<feature type="binding site" evidence="9">
    <location>
        <position position="435"/>
    </location>
    <ligand>
        <name>Mg(2+)</name>
        <dbReference type="ChEBI" id="CHEBI:18420"/>
    </ligand>
</feature>
<evidence type="ECO:0000313" key="15">
    <source>
        <dbReference type="EMBL" id="VFQ44576.1"/>
    </source>
</evidence>
<dbReference type="Gene3D" id="3.40.50.970">
    <property type="match status" value="2"/>
</dbReference>
<evidence type="ECO:0000256" key="7">
    <source>
        <dbReference type="ARBA" id="ARBA00023052"/>
    </source>
</evidence>
<comment type="cofactor">
    <cofactor evidence="9">
        <name>Mg(2+)</name>
        <dbReference type="ChEBI" id="CHEBI:18420"/>
    </cofactor>
    <text evidence="9">Binds 1 Mg(2+) per subunit.</text>
</comment>
<feature type="binding site" evidence="9">
    <location>
        <position position="462"/>
    </location>
    <ligand>
        <name>Mg(2+)</name>
        <dbReference type="ChEBI" id="CHEBI:18420"/>
    </ligand>
</feature>
<gene>
    <name evidence="15" type="ORF">MSL71_22250</name>
</gene>